<evidence type="ECO:0000256" key="1">
    <source>
        <dbReference type="SAM" id="MobiDB-lite"/>
    </source>
</evidence>
<accession>A0A645HTL5</accession>
<dbReference type="AlphaFoldDB" id="A0A645HTL5"/>
<gene>
    <name evidence="2" type="ORF">SDC9_189945</name>
</gene>
<evidence type="ECO:0000313" key="2">
    <source>
        <dbReference type="EMBL" id="MPN42388.1"/>
    </source>
</evidence>
<feature type="region of interest" description="Disordered" evidence="1">
    <location>
        <begin position="1"/>
        <end position="31"/>
    </location>
</feature>
<dbReference type="EMBL" id="VSSQ01100098">
    <property type="protein sequence ID" value="MPN42388.1"/>
    <property type="molecule type" value="Genomic_DNA"/>
</dbReference>
<reference evidence="2" key="1">
    <citation type="submission" date="2019-08" db="EMBL/GenBank/DDBJ databases">
        <authorList>
            <person name="Kucharzyk K."/>
            <person name="Murdoch R.W."/>
            <person name="Higgins S."/>
            <person name="Loffler F."/>
        </authorList>
    </citation>
    <scope>NUCLEOTIDE SEQUENCE</scope>
</reference>
<organism evidence="2">
    <name type="scientific">bioreactor metagenome</name>
    <dbReference type="NCBI Taxonomy" id="1076179"/>
    <lineage>
        <taxon>unclassified sequences</taxon>
        <taxon>metagenomes</taxon>
        <taxon>ecological metagenomes</taxon>
    </lineage>
</organism>
<name>A0A645HTL5_9ZZZZ</name>
<protein>
    <submittedName>
        <fullName evidence="2">Uncharacterized protein</fullName>
    </submittedName>
</protein>
<comment type="caution">
    <text evidence="2">The sequence shown here is derived from an EMBL/GenBank/DDBJ whole genome shotgun (WGS) entry which is preliminary data.</text>
</comment>
<sequence>MLAHAEGFGSLVHFGHESPEQGDDGQTRCGNGESFGDRLHCIAGAIQRVGHIEGFFPERCHLHQATGVVDDRTVGIV</sequence>
<proteinExistence type="predicted"/>